<name>A0A9P6ECM5_9AGAR</name>
<evidence type="ECO:0000313" key="3">
    <source>
        <dbReference type="Proteomes" id="UP000807306"/>
    </source>
</evidence>
<comment type="caution">
    <text evidence="2">The sequence shown here is derived from an EMBL/GenBank/DDBJ whole genome shotgun (WGS) entry which is preliminary data.</text>
</comment>
<accession>A0A9P6ECM5</accession>
<proteinExistence type="predicted"/>
<dbReference type="EMBL" id="MU157869">
    <property type="protein sequence ID" value="KAF9526589.1"/>
    <property type="molecule type" value="Genomic_DNA"/>
</dbReference>
<organism evidence="2 3">
    <name type="scientific">Crepidotus variabilis</name>
    <dbReference type="NCBI Taxonomy" id="179855"/>
    <lineage>
        <taxon>Eukaryota</taxon>
        <taxon>Fungi</taxon>
        <taxon>Dikarya</taxon>
        <taxon>Basidiomycota</taxon>
        <taxon>Agaricomycotina</taxon>
        <taxon>Agaricomycetes</taxon>
        <taxon>Agaricomycetidae</taxon>
        <taxon>Agaricales</taxon>
        <taxon>Agaricineae</taxon>
        <taxon>Crepidotaceae</taxon>
        <taxon>Crepidotus</taxon>
    </lineage>
</organism>
<sequence>MPQTASSTSSSSLPSSSKQRKRRWTREQLLRNLEMIGDLAAPLPPTLPPSPPASRAASPAAGSKRKLAPSSDPDAAKRPRTSSLVDRSHSSPLHPSPLHQSTHQPHYQVQQQLTLPPSISSTRQVSTVTNNTPSRSEPCEDGEVSEEQAQSVLSTVPAQIATGSANDVPIRRPKKGKPIMRHFDALHDKYHAAGRMLKYSGDARFWSTFPAGHREFRPLANPPEVGSPYHKHGGLIARLELLDALVCFTFSIWNRDIGRRTCFVETWSTIVAFLGWCKQKWQAEEGSTDAEKAFLGLIWMIEGFIKGRQIAYSVRGHLDSDMDKVVESTSKKIAAAATTALAGDPTFSSGLTGAAPPMLPSPSSTNSTPVNRGDGTPSSSSTRTAQAAANAAHRQQSYTGPVPFKLLPEQLQTSPAPIPPHVMDAMEGAQHPISSALVQNLKDLTANLMATSYCLERSQLTLNLPVLRRCFPHTWTRMMHSTLLPNEEHEPEFEDQEGELYWPDQCISGEGLGWVCLMGKAMINEFGKAYGYKSVEGAVPKPKPEERQRQQRSGPPAGQVASSSSQRTSVSSGAPR</sequence>
<feature type="region of interest" description="Disordered" evidence="1">
    <location>
        <begin position="351"/>
        <end position="396"/>
    </location>
</feature>
<dbReference type="OrthoDB" id="3238644at2759"/>
<evidence type="ECO:0000313" key="2">
    <source>
        <dbReference type="EMBL" id="KAF9526589.1"/>
    </source>
</evidence>
<feature type="compositionally biased region" description="Pro residues" evidence="1">
    <location>
        <begin position="42"/>
        <end position="52"/>
    </location>
</feature>
<keyword evidence="3" id="KW-1185">Reference proteome</keyword>
<feature type="compositionally biased region" description="Low complexity" evidence="1">
    <location>
        <begin position="1"/>
        <end position="17"/>
    </location>
</feature>
<reference evidence="2" key="1">
    <citation type="submission" date="2020-11" db="EMBL/GenBank/DDBJ databases">
        <authorList>
            <consortium name="DOE Joint Genome Institute"/>
            <person name="Ahrendt S."/>
            <person name="Riley R."/>
            <person name="Andreopoulos W."/>
            <person name="Labutti K."/>
            <person name="Pangilinan J."/>
            <person name="Ruiz-Duenas F.J."/>
            <person name="Barrasa J.M."/>
            <person name="Sanchez-Garcia M."/>
            <person name="Camarero S."/>
            <person name="Miyauchi S."/>
            <person name="Serrano A."/>
            <person name="Linde D."/>
            <person name="Babiker R."/>
            <person name="Drula E."/>
            <person name="Ayuso-Fernandez I."/>
            <person name="Pacheco R."/>
            <person name="Padilla G."/>
            <person name="Ferreira P."/>
            <person name="Barriuso J."/>
            <person name="Kellner H."/>
            <person name="Castanera R."/>
            <person name="Alfaro M."/>
            <person name="Ramirez L."/>
            <person name="Pisabarro A.G."/>
            <person name="Kuo A."/>
            <person name="Tritt A."/>
            <person name="Lipzen A."/>
            <person name="He G."/>
            <person name="Yan M."/>
            <person name="Ng V."/>
            <person name="Cullen D."/>
            <person name="Martin F."/>
            <person name="Rosso M.-N."/>
            <person name="Henrissat B."/>
            <person name="Hibbett D."/>
            <person name="Martinez A.T."/>
            <person name="Grigoriev I.V."/>
        </authorList>
    </citation>
    <scope>NUCLEOTIDE SEQUENCE</scope>
    <source>
        <strain evidence="2">CBS 506.95</strain>
    </source>
</reference>
<dbReference type="Proteomes" id="UP000807306">
    <property type="component" value="Unassembled WGS sequence"/>
</dbReference>
<feature type="compositionally biased region" description="Low complexity" evidence="1">
    <location>
        <begin position="558"/>
        <end position="576"/>
    </location>
</feature>
<evidence type="ECO:0000256" key="1">
    <source>
        <dbReference type="SAM" id="MobiDB-lite"/>
    </source>
</evidence>
<feature type="region of interest" description="Disordered" evidence="1">
    <location>
        <begin position="1"/>
        <end position="143"/>
    </location>
</feature>
<protein>
    <submittedName>
        <fullName evidence="2">Uncharacterized protein</fullName>
    </submittedName>
</protein>
<dbReference type="AlphaFoldDB" id="A0A9P6ECM5"/>
<feature type="compositionally biased region" description="Low complexity" evidence="1">
    <location>
        <begin position="90"/>
        <end position="99"/>
    </location>
</feature>
<feature type="compositionally biased region" description="Low complexity" evidence="1">
    <location>
        <begin position="378"/>
        <end position="396"/>
    </location>
</feature>
<gene>
    <name evidence="2" type="ORF">CPB83DRAFT_870319</name>
</gene>
<feature type="region of interest" description="Disordered" evidence="1">
    <location>
        <begin position="535"/>
        <end position="576"/>
    </location>
</feature>
<feature type="compositionally biased region" description="Polar residues" evidence="1">
    <location>
        <begin position="100"/>
        <end position="135"/>
    </location>
</feature>